<evidence type="ECO:0000256" key="3">
    <source>
        <dbReference type="ARBA" id="ARBA00022777"/>
    </source>
</evidence>
<dbReference type="OrthoDB" id="9805913at2"/>
<comment type="similarity">
    <text evidence="1">Belongs to the HipA Ser/Thr kinase family.</text>
</comment>
<comment type="caution">
    <text evidence="6">The sequence shown here is derived from an EMBL/GenBank/DDBJ whole genome shotgun (WGS) entry which is preliminary data.</text>
</comment>
<dbReference type="PANTHER" id="PTHR37419">
    <property type="entry name" value="SERINE/THREONINE-PROTEIN KINASE TOXIN HIPA"/>
    <property type="match status" value="1"/>
</dbReference>
<evidence type="ECO:0000256" key="1">
    <source>
        <dbReference type="ARBA" id="ARBA00010164"/>
    </source>
</evidence>
<proteinExistence type="inferred from homology"/>
<dbReference type="SUPFAM" id="SSF56112">
    <property type="entry name" value="Protein kinase-like (PK-like)"/>
    <property type="match status" value="1"/>
</dbReference>
<reference evidence="7" key="1">
    <citation type="submission" date="2018-09" db="EMBL/GenBank/DDBJ databases">
        <authorList>
            <person name="Livingstone P.G."/>
            <person name="Whitworth D.E."/>
        </authorList>
    </citation>
    <scope>NUCLEOTIDE SEQUENCE [LARGE SCALE GENOMIC DNA]</scope>
    <source>
        <strain evidence="7">AB047A</strain>
    </source>
</reference>
<feature type="domain" description="HipA-like C-terminal" evidence="4">
    <location>
        <begin position="155"/>
        <end position="377"/>
    </location>
</feature>
<dbReference type="InterPro" id="IPR012893">
    <property type="entry name" value="HipA-like_C"/>
</dbReference>
<feature type="domain" description="HipA N-terminal subdomain 1" evidence="5">
    <location>
        <begin position="11"/>
        <end position="111"/>
    </location>
</feature>
<dbReference type="NCBIfam" id="TIGR03071">
    <property type="entry name" value="couple_hipA"/>
    <property type="match status" value="1"/>
</dbReference>
<name>A0A3A8QGB5_9BACT</name>
<protein>
    <submittedName>
        <fullName evidence="6">Type II toxin-antitoxin system HipA family toxin</fullName>
    </submittedName>
</protein>
<evidence type="ECO:0000313" key="6">
    <source>
        <dbReference type="EMBL" id="RKH62254.1"/>
    </source>
</evidence>
<keyword evidence="3" id="KW-0418">Kinase</keyword>
<dbReference type="PANTHER" id="PTHR37419:SF1">
    <property type="entry name" value="SERINE_THREONINE-PROTEIN KINASE TOXIN HIPA"/>
    <property type="match status" value="1"/>
</dbReference>
<dbReference type="RefSeq" id="WP_121771327.1">
    <property type="nucleotide sequence ID" value="NZ_RAWM01000115.1"/>
</dbReference>
<keyword evidence="7" id="KW-1185">Reference proteome</keyword>
<evidence type="ECO:0000259" key="4">
    <source>
        <dbReference type="Pfam" id="PF07804"/>
    </source>
</evidence>
<dbReference type="GO" id="GO:0004674">
    <property type="term" value="F:protein serine/threonine kinase activity"/>
    <property type="evidence" value="ECO:0007669"/>
    <property type="project" value="TreeGrafter"/>
</dbReference>
<dbReference type="InterPro" id="IPR017508">
    <property type="entry name" value="HipA_N1"/>
</dbReference>
<dbReference type="EMBL" id="RAWM01000115">
    <property type="protein sequence ID" value="RKH62254.1"/>
    <property type="molecule type" value="Genomic_DNA"/>
</dbReference>
<dbReference type="InterPro" id="IPR052028">
    <property type="entry name" value="HipA_Ser/Thr_kinase"/>
</dbReference>
<dbReference type="AlphaFoldDB" id="A0A3A8QGB5"/>
<organism evidence="6 7">
    <name type="scientific">Corallococcus interemptor</name>
    <dbReference type="NCBI Taxonomy" id="2316720"/>
    <lineage>
        <taxon>Bacteria</taxon>
        <taxon>Pseudomonadati</taxon>
        <taxon>Myxococcota</taxon>
        <taxon>Myxococcia</taxon>
        <taxon>Myxococcales</taxon>
        <taxon>Cystobacterineae</taxon>
        <taxon>Myxococcaceae</taxon>
        <taxon>Corallococcus</taxon>
    </lineage>
</organism>
<dbReference type="Gene3D" id="1.10.1070.20">
    <property type="match status" value="1"/>
</dbReference>
<evidence type="ECO:0000256" key="2">
    <source>
        <dbReference type="ARBA" id="ARBA00022679"/>
    </source>
</evidence>
<sequence length="410" mass="46207">MIHPTQVEVAEVWRESTHVGSITRTRHGSIFEYATDFFEQHRAEPGGIAVHLPYSRRRTETLGTNLHTYFAGLLPEGLRLRVLMENVKTSEDDLLSLLVASGADTVGDLSVIPHGEPFPKTARRRAKWKPESVLFSELFAQSLPLMEAASPDPTIPGVQEKISASTISFPVSSSGQRDYILKLNPRDKPELVRNEHFFMGMAKQCGLRVATTKLIHDRDGNDGLLVERFDRSWLKAEKRLRRIHQEDACQFLDRYTSDKYRIKCAAIAEGLRDNCAAPVAEIARFLLLLSFSYLIGNGDLHAKNVSILADGPGGGFRLSPAYDLLTTVPYGDHRMALQFEGRDDSLRRAHFIAFGERYGVNAKAIGTLLDQLCTRAEPWLERLEEIGFDAHRTDFLRRTMHKRLGELRAP</sequence>
<dbReference type="Proteomes" id="UP000282656">
    <property type="component" value="Unassembled WGS sequence"/>
</dbReference>
<keyword evidence="2" id="KW-0808">Transferase</keyword>
<dbReference type="GO" id="GO:0005829">
    <property type="term" value="C:cytosol"/>
    <property type="evidence" value="ECO:0007669"/>
    <property type="project" value="TreeGrafter"/>
</dbReference>
<gene>
    <name evidence="6" type="ORF">D7X96_30115</name>
</gene>
<evidence type="ECO:0000313" key="7">
    <source>
        <dbReference type="Proteomes" id="UP000282656"/>
    </source>
</evidence>
<evidence type="ECO:0000259" key="5">
    <source>
        <dbReference type="Pfam" id="PF13657"/>
    </source>
</evidence>
<dbReference type="Pfam" id="PF13657">
    <property type="entry name" value="Couple_hipA"/>
    <property type="match status" value="1"/>
</dbReference>
<accession>A0A3A8QGB5</accession>
<dbReference type="Pfam" id="PF07804">
    <property type="entry name" value="HipA_C"/>
    <property type="match status" value="1"/>
</dbReference>
<dbReference type="InterPro" id="IPR011009">
    <property type="entry name" value="Kinase-like_dom_sf"/>
</dbReference>